<feature type="region of interest" description="Disordered" evidence="1">
    <location>
        <begin position="1"/>
        <end position="128"/>
    </location>
</feature>
<dbReference type="EMBL" id="CADEAL010003780">
    <property type="protein sequence ID" value="CAB1445794.1"/>
    <property type="molecule type" value="Genomic_DNA"/>
</dbReference>
<evidence type="ECO:0000256" key="1">
    <source>
        <dbReference type="SAM" id="MobiDB-lite"/>
    </source>
</evidence>
<comment type="caution">
    <text evidence="2">The sequence shown here is derived from an EMBL/GenBank/DDBJ whole genome shotgun (WGS) entry which is preliminary data.</text>
</comment>
<feature type="compositionally biased region" description="Basic and acidic residues" evidence="1">
    <location>
        <begin position="109"/>
        <end position="120"/>
    </location>
</feature>
<feature type="compositionally biased region" description="Low complexity" evidence="1">
    <location>
        <begin position="87"/>
        <end position="98"/>
    </location>
</feature>
<evidence type="ECO:0000313" key="3">
    <source>
        <dbReference type="Proteomes" id="UP001153269"/>
    </source>
</evidence>
<organism evidence="2 3">
    <name type="scientific">Pleuronectes platessa</name>
    <name type="common">European plaice</name>
    <dbReference type="NCBI Taxonomy" id="8262"/>
    <lineage>
        <taxon>Eukaryota</taxon>
        <taxon>Metazoa</taxon>
        <taxon>Chordata</taxon>
        <taxon>Craniata</taxon>
        <taxon>Vertebrata</taxon>
        <taxon>Euteleostomi</taxon>
        <taxon>Actinopterygii</taxon>
        <taxon>Neopterygii</taxon>
        <taxon>Teleostei</taxon>
        <taxon>Neoteleostei</taxon>
        <taxon>Acanthomorphata</taxon>
        <taxon>Carangaria</taxon>
        <taxon>Pleuronectiformes</taxon>
        <taxon>Pleuronectoidei</taxon>
        <taxon>Pleuronectidae</taxon>
        <taxon>Pleuronectes</taxon>
    </lineage>
</organism>
<evidence type="ECO:0000313" key="2">
    <source>
        <dbReference type="EMBL" id="CAB1445794.1"/>
    </source>
</evidence>
<accession>A0A9N7VC56</accession>
<reference evidence="2" key="1">
    <citation type="submission" date="2020-03" db="EMBL/GenBank/DDBJ databases">
        <authorList>
            <person name="Weist P."/>
        </authorList>
    </citation>
    <scope>NUCLEOTIDE SEQUENCE</scope>
</reference>
<gene>
    <name evidence="2" type="ORF">PLEPLA_LOCUS33531</name>
</gene>
<proteinExistence type="predicted"/>
<name>A0A9N7VC56_PLEPL</name>
<dbReference type="AlphaFoldDB" id="A0A9N7VC56"/>
<protein>
    <submittedName>
        <fullName evidence="2">Uncharacterized protein</fullName>
    </submittedName>
</protein>
<keyword evidence="3" id="KW-1185">Reference proteome</keyword>
<dbReference type="Proteomes" id="UP001153269">
    <property type="component" value="Unassembled WGS sequence"/>
</dbReference>
<sequence>MKTAPIPVRSPCKQPLSLARSAQHDAAAGGGGEEEEGGEGGSGRGRGTDPAGAPQPLTVTDKPAAKKAASGFSAPHSRSTPVGVTGPSPSRRLPPRSLHVPEVLEEEEKGGGGDEEERRGGGGGGRGK</sequence>